<dbReference type="RefSeq" id="WP_316558168.1">
    <property type="nucleotide sequence ID" value="NZ_CP131059.1"/>
</dbReference>
<dbReference type="AlphaFoldDB" id="A0AA96UYW7"/>
<organism evidence="1 2">
    <name type="scientific">Methanimicrococcus hongohii</name>
    <dbReference type="NCBI Taxonomy" id="3028295"/>
    <lineage>
        <taxon>Archaea</taxon>
        <taxon>Methanobacteriati</taxon>
        <taxon>Methanobacteriota</taxon>
        <taxon>Stenosarchaea group</taxon>
        <taxon>Methanomicrobia</taxon>
        <taxon>Methanosarcinales</taxon>
        <taxon>Methanosarcinaceae</taxon>
        <taxon>Methanimicrococcus</taxon>
    </lineage>
</organism>
<dbReference type="KEGG" id="mehf:MmiHf6_04630"/>
<keyword evidence="2" id="KW-1185">Reference proteome</keyword>
<accession>A0AA96UYW7</accession>
<evidence type="ECO:0000313" key="2">
    <source>
        <dbReference type="Proteomes" id="UP001302978"/>
    </source>
</evidence>
<proteinExistence type="predicted"/>
<protein>
    <recommendedName>
        <fullName evidence="3">DUF4325 domain-containing protein</fullName>
    </recommendedName>
</protein>
<dbReference type="GeneID" id="85194952"/>
<dbReference type="Proteomes" id="UP001302978">
    <property type="component" value="Chromosome"/>
</dbReference>
<reference evidence="1 2" key="1">
    <citation type="submission" date="2023-07" db="EMBL/GenBank/DDBJ databases">
        <title>Closed genoem sequence of Methanomicrococcus sp. Hf6.</title>
        <authorList>
            <person name="Poehlein A."/>
            <person name="Protasov E."/>
            <person name="Platt K."/>
            <person name="Reeh H."/>
            <person name="Daniel R."/>
            <person name="Brune A."/>
        </authorList>
    </citation>
    <scope>NUCLEOTIDE SEQUENCE [LARGE SCALE GENOMIC DNA]</scope>
    <source>
        <strain evidence="1 2">Hf6</strain>
    </source>
</reference>
<evidence type="ECO:0008006" key="3">
    <source>
        <dbReference type="Google" id="ProtNLM"/>
    </source>
</evidence>
<name>A0AA96UYW7_9EURY</name>
<evidence type="ECO:0000313" key="1">
    <source>
        <dbReference type="EMBL" id="WNY23159.1"/>
    </source>
</evidence>
<sequence>MIIKATNHFKTGYSVEDSDILSNLIDSALANGEEKIIIDFTGIVDYCPAFFRFALTHRLEDMTREKYDERFRLIGLSELGKGAYKLTYDNMVSHYSLSPKARRELEKKLEELVQEYLY</sequence>
<dbReference type="EMBL" id="CP131059">
    <property type="protein sequence ID" value="WNY23159.1"/>
    <property type="molecule type" value="Genomic_DNA"/>
</dbReference>
<gene>
    <name evidence="1" type="ORF">MmiHf6_04630</name>
</gene>